<evidence type="ECO:0000313" key="1">
    <source>
        <dbReference type="EMBL" id="CAF5004126.1"/>
    </source>
</evidence>
<gene>
    <name evidence="1" type="ORF">SMN809_LOCUS56882</name>
</gene>
<name>A0A8S3DCF7_9BILA</name>
<proteinExistence type="predicted"/>
<organism evidence="1 2">
    <name type="scientific">Rotaria magnacalcarata</name>
    <dbReference type="NCBI Taxonomy" id="392030"/>
    <lineage>
        <taxon>Eukaryota</taxon>
        <taxon>Metazoa</taxon>
        <taxon>Spiralia</taxon>
        <taxon>Gnathifera</taxon>
        <taxon>Rotifera</taxon>
        <taxon>Eurotatoria</taxon>
        <taxon>Bdelloidea</taxon>
        <taxon>Philodinida</taxon>
        <taxon>Philodinidae</taxon>
        <taxon>Rotaria</taxon>
    </lineage>
</organism>
<accession>A0A8S3DCF7</accession>
<dbReference type="AlphaFoldDB" id="A0A8S3DCF7"/>
<sequence>MWVDSAALNSKDTTWDGTVLIPMTSEIPSQACSKWTSKTSIEYIHHH</sequence>
<feature type="non-terminal residue" evidence="1">
    <location>
        <position position="47"/>
    </location>
</feature>
<protein>
    <submittedName>
        <fullName evidence="1">Uncharacterized protein</fullName>
    </submittedName>
</protein>
<comment type="caution">
    <text evidence="1">The sequence shown here is derived from an EMBL/GenBank/DDBJ whole genome shotgun (WGS) entry which is preliminary data.</text>
</comment>
<reference evidence="1" key="1">
    <citation type="submission" date="2021-02" db="EMBL/GenBank/DDBJ databases">
        <authorList>
            <person name="Nowell W R."/>
        </authorList>
    </citation>
    <scope>NUCLEOTIDE SEQUENCE</scope>
</reference>
<dbReference type="EMBL" id="CAJOBI010205602">
    <property type="protein sequence ID" value="CAF5004126.1"/>
    <property type="molecule type" value="Genomic_DNA"/>
</dbReference>
<evidence type="ECO:0000313" key="2">
    <source>
        <dbReference type="Proteomes" id="UP000676336"/>
    </source>
</evidence>
<dbReference type="Proteomes" id="UP000676336">
    <property type="component" value="Unassembled WGS sequence"/>
</dbReference>